<dbReference type="RefSeq" id="WP_120347616.1">
    <property type="nucleotide sequence ID" value="NZ_MCAS01000037.1"/>
</dbReference>
<protein>
    <submittedName>
        <fullName evidence="5">Mandelate racemase</fullName>
    </submittedName>
</protein>
<dbReference type="Pfam" id="PF02746">
    <property type="entry name" value="MR_MLE_N"/>
    <property type="match status" value="1"/>
</dbReference>
<dbReference type="SFLD" id="SFLDS00001">
    <property type="entry name" value="Enolase"/>
    <property type="match status" value="1"/>
</dbReference>
<dbReference type="AlphaFoldDB" id="A0A420FUX3"/>
<dbReference type="GO" id="GO:0016052">
    <property type="term" value="P:carbohydrate catabolic process"/>
    <property type="evidence" value="ECO:0007669"/>
    <property type="project" value="TreeGrafter"/>
</dbReference>
<dbReference type="InterPro" id="IPR013342">
    <property type="entry name" value="Mandelate_racemase_C"/>
</dbReference>
<dbReference type="SUPFAM" id="SSF51604">
    <property type="entry name" value="Enolase C-terminal domain-like"/>
    <property type="match status" value="1"/>
</dbReference>
<dbReference type="InterPro" id="IPR046945">
    <property type="entry name" value="RHMD-like"/>
</dbReference>
<evidence type="ECO:0000259" key="4">
    <source>
        <dbReference type="SMART" id="SM00922"/>
    </source>
</evidence>
<dbReference type="Proteomes" id="UP000283709">
    <property type="component" value="Unassembled WGS sequence"/>
</dbReference>
<comment type="cofactor">
    <cofactor evidence="1">
        <name>Mg(2+)</name>
        <dbReference type="ChEBI" id="CHEBI:18420"/>
    </cofactor>
</comment>
<dbReference type="SUPFAM" id="SSF54826">
    <property type="entry name" value="Enolase N-terminal domain-like"/>
    <property type="match status" value="1"/>
</dbReference>
<dbReference type="InterPro" id="IPR029065">
    <property type="entry name" value="Enolase_C-like"/>
</dbReference>
<comment type="caution">
    <text evidence="5">The sequence shown here is derived from an EMBL/GenBank/DDBJ whole genome shotgun (WGS) entry which is preliminary data.</text>
</comment>
<dbReference type="EMBL" id="MCAS01000037">
    <property type="protein sequence ID" value="RKF36702.1"/>
    <property type="molecule type" value="Genomic_DNA"/>
</dbReference>
<organism evidence="5 6">
    <name type="scientific">Paraburkholderia fungorum</name>
    <dbReference type="NCBI Taxonomy" id="134537"/>
    <lineage>
        <taxon>Bacteria</taxon>
        <taxon>Pseudomonadati</taxon>
        <taxon>Pseudomonadota</taxon>
        <taxon>Betaproteobacteria</taxon>
        <taxon>Burkholderiales</taxon>
        <taxon>Burkholderiaceae</taxon>
        <taxon>Paraburkholderia</taxon>
    </lineage>
</organism>
<evidence type="ECO:0000256" key="1">
    <source>
        <dbReference type="ARBA" id="ARBA00001946"/>
    </source>
</evidence>
<keyword evidence="3" id="KW-0460">Magnesium</keyword>
<dbReference type="InterPro" id="IPR013341">
    <property type="entry name" value="Mandelate_racemase_N_dom"/>
</dbReference>
<evidence type="ECO:0000313" key="6">
    <source>
        <dbReference type="Proteomes" id="UP000283709"/>
    </source>
</evidence>
<dbReference type="InterPro" id="IPR029017">
    <property type="entry name" value="Enolase-like_N"/>
</dbReference>
<gene>
    <name evidence="5" type="ORF">BCY88_35285</name>
</gene>
<evidence type="ECO:0000256" key="3">
    <source>
        <dbReference type="ARBA" id="ARBA00022842"/>
    </source>
</evidence>
<dbReference type="GO" id="GO:0000287">
    <property type="term" value="F:magnesium ion binding"/>
    <property type="evidence" value="ECO:0007669"/>
    <property type="project" value="TreeGrafter"/>
</dbReference>
<dbReference type="GO" id="GO:0016836">
    <property type="term" value="F:hydro-lyase activity"/>
    <property type="evidence" value="ECO:0007669"/>
    <property type="project" value="TreeGrafter"/>
</dbReference>
<dbReference type="Gene3D" id="3.30.390.10">
    <property type="entry name" value="Enolase-like, N-terminal domain"/>
    <property type="match status" value="1"/>
</dbReference>
<sequence length="389" mass="42921">MAHPIIRSIEVVVSQFKLPDLGVDKAGYSLVWEPGGSKSVKTFAVRVDCGDGLVGEYVGGDAVGLAQMSKFADTLIGKNPLERELIYNDLKRCLRKFDKMGIGMIDLPLWDLAGKLYGASVSELLGGWRKSLPAYASTMSGDRNGGLDSPEAFADFAVECKELGYKGYKLHVWDDYSVKELVQAIGAVRRAVGDEMHLMLDPACKLETFVEALEVGRACDEANYLWYEDPYRDTGISSFSHKMLREKLKTPLCQTEHIRGVEEHTNFIIAGGTDIVRTDAEYDGGITGAMKIAHVAEGFGLDVEIHGPGPMHRQLMSALRNSNYYEMSLVHPKTSQIGRCQEIYACGYRDSLTSIDAEGNVSLPEGPGMGVKYDWDFIRAHQIDGKVFK</sequence>
<dbReference type="InterPro" id="IPR036849">
    <property type="entry name" value="Enolase-like_C_sf"/>
</dbReference>
<proteinExistence type="predicted"/>
<evidence type="ECO:0000313" key="5">
    <source>
        <dbReference type="EMBL" id="RKF36702.1"/>
    </source>
</evidence>
<accession>A0A420FUX3</accession>
<dbReference type="Gene3D" id="3.20.20.120">
    <property type="entry name" value="Enolase-like C-terminal domain"/>
    <property type="match status" value="1"/>
</dbReference>
<dbReference type="PANTHER" id="PTHR13794:SF58">
    <property type="entry name" value="MITOCHONDRIAL ENOLASE SUPERFAMILY MEMBER 1"/>
    <property type="match status" value="1"/>
</dbReference>
<dbReference type="Pfam" id="PF13378">
    <property type="entry name" value="MR_MLE_C"/>
    <property type="match status" value="1"/>
</dbReference>
<dbReference type="SMART" id="SM00922">
    <property type="entry name" value="MR_MLE"/>
    <property type="match status" value="1"/>
</dbReference>
<reference evidence="5 6" key="1">
    <citation type="submission" date="2016-07" db="EMBL/GenBank/DDBJ databases">
        <title>Genome analysis of Burkholderia fungorum ES3-20.</title>
        <authorList>
            <person name="Xu D."/>
            <person name="Yao R."/>
            <person name="Zheng S."/>
        </authorList>
    </citation>
    <scope>NUCLEOTIDE SEQUENCE [LARGE SCALE GENOMIC DNA]</scope>
    <source>
        <strain evidence="5 6">ES3-20</strain>
    </source>
</reference>
<name>A0A420FUX3_9BURK</name>
<keyword evidence="2" id="KW-0479">Metal-binding</keyword>
<dbReference type="OrthoDB" id="8609034at2"/>
<dbReference type="PANTHER" id="PTHR13794">
    <property type="entry name" value="ENOLASE SUPERFAMILY, MANDELATE RACEMASE"/>
    <property type="match status" value="1"/>
</dbReference>
<evidence type="ECO:0000256" key="2">
    <source>
        <dbReference type="ARBA" id="ARBA00022723"/>
    </source>
</evidence>
<feature type="domain" description="Mandelate racemase/muconate lactonizing enzyme C-terminal" evidence="4">
    <location>
        <begin position="150"/>
        <end position="251"/>
    </location>
</feature>